<dbReference type="InterPro" id="IPR051448">
    <property type="entry name" value="CdaR-like_regulators"/>
</dbReference>
<dbReference type="Pfam" id="PF17853">
    <property type="entry name" value="GGDEF_2"/>
    <property type="match status" value="1"/>
</dbReference>
<comment type="caution">
    <text evidence="5">The sequence shown here is derived from an EMBL/GenBank/DDBJ whole genome shotgun (WGS) entry which is preliminary data.</text>
</comment>
<reference evidence="5 6" key="1">
    <citation type="submission" date="2015-02" db="EMBL/GenBank/DDBJ databases">
        <authorList>
            <person name="Ju K.-S."/>
            <person name="Doroghazi J.R."/>
            <person name="Metcalf W."/>
        </authorList>
    </citation>
    <scope>NUCLEOTIDE SEQUENCE [LARGE SCALE GENOMIC DNA]</scope>
    <source>
        <strain evidence="5 6">ATCC 31215</strain>
    </source>
</reference>
<evidence type="ECO:0000313" key="5">
    <source>
        <dbReference type="EMBL" id="KJS58269.1"/>
    </source>
</evidence>
<dbReference type="Proteomes" id="UP000033699">
    <property type="component" value="Unassembled WGS sequence"/>
</dbReference>
<dbReference type="Pfam" id="PF07905">
    <property type="entry name" value="PucR"/>
    <property type="match status" value="1"/>
</dbReference>
<evidence type="ECO:0000259" key="4">
    <source>
        <dbReference type="Pfam" id="PF17853"/>
    </source>
</evidence>
<accession>A0A0F2T4X2</accession>
<dbReference type="InterPro" id="IPR042070">
    <property type="entry name" value="PucR_C-HTH_sf"/>
</dbReference>
<protein>
    <submittedName>
        <fullName evidence="5">Regulatory protein</fullName>
    </submittedName>
</protein>
<dbReference type="OrthoDB" id="3170447at2"/>
<dbReference type="InterPro" id="IPR012914">
    <property type="entry name" value="PucR_dom"/>
</dbReference>
<dbReference type="EMBL" id="JZKH01000124">
    <property type="protein sequence ID" value="KJS58269.1"/>
    <property type="molecule type" value="Genomic_DNA"/>
</dbReference>
<sequence length="535" mass="56990">MRVRDLLALGAPRLRLLAAEEELDRQVGGVMTTDLQDPGRYLHGGELVLTGMLWRTGPADSERFVRTLAAGGAVALAAGEAEVGPVPEDLVEACRRHRMPLLAVPDDIAFGTVTEFIGRQVSADRAADLAALVDRHRLLVSAAGGGGLDAVLDLLGGDLDLDCWVLTPTGAVIAGPADRLGAEDRDQLVRAHLAAQRQRRRPPHRARLAGGAYSLLPAPASAEHEAPLADWVLAVAGDVTEWTAKRQQLAENLARLVAAERHRRDEGRRLRRRLADELLALLRRDADPAEIGRALYASSAMAARYEGPDPKSPAQEASWLVVSAEGTGLPEGAVRAVLEEAVGGTTDRALVAGTGAGAVVVMPAPDGPQSAKTPAAEALRALLAPLEAGLGSEGRITVGVSAPAAESGGLRGALEEARHARRIAAARIGRVCVAGPEELASHVLLLAAVPDEVRRAFRGRLLDKVIAYDLEHQADLVRTLEAFLRSDGSWTRCAAQLHVHVNTLRYRIGRIEELTGRDLSRLEDRVDFYLALELA</sequence>
<dbReference type="PANTHER" id="PTHR33744:SF17">
    <property type="entry name" value="CONSERVED PROTEIN"/>
    <property type="match status" value="1"/>
</dbReference>
<dbReference type="AlphaFoldDB" id="A0A0F2T4X2"/>
<dbReference type="RefSeq" id="WP_045704478.1">
    <property type="nucleotide sequence ID" value="NZ_JZKH01000124.1"/>
</dbReference>
<evidence type="ECO:0000313" key="6">
    <source>
        <dbReference type="Proteomes" id="UP000033699"/>
    </source>
</evidence>
<feature type="domain" description="PucR C-terminal helix-turn-helix" evidence="3">
    <location>
        <begin position="476"/>
        <end position="533"/>
    </location>
</feature>
<evidence type="ECO:0000259" key="3">
    <source>
        <dbReference type="Pfam" id="PF13556"/>
    </source>
</evidence>
<dbReference type="PANTHER" id="PTHR33744">
    <property type="entry name" value="CARBOHYDRATE DIACID REGULATOR"/>
    <property type="match status" value="1"/>
</dbReference>
<dbReference type="PATRIC" id="fig|359131.3.peg.1285"/>
<keyword evidence="6" id="KW-1185">Reference proteome</keyword>
<organism evidence="5 6">
    <name type="scientific">Streptomyces rubellomurinus (strain ATCC 31215)</name>
    <dbReference type="NCBI Taxonomy" id="359131"/>
    <lineage>
        <taxon>Bacteria</taxon>
        <taxon>Bacillati</taxon>
        <taxon>Actinomycetota</taxon>
        <taxon>Actinomycetes</taxon>
        <taxon>Kitasatosporales</taxon>
        <taxon>Streptomycetaceae</taxon>
        <taxon>Streptomyces</taxon>
    </lineage>
</organism>
<feature type="domain" description="CdaR GGDEF-like" evidence="4">
    <location>
        <begin position="321"/>
        <end position="423"/>
    </location>
</feature>
<dbReference type="InterPro" id="IPR041522">
    <property type="entry name" value="CdaR_GGDEF"/>
</dbReference>
<evidence type="ECO:0000256" key="1">
    <source>
        <dbReference type="ARBA" id="ARBA00006754"/>
    </source>
</evidence>
<dbReference type="Pfam" id="PF13556">
    <property type="entry name" value="HTH_30"/>
    <property type="match status" value="1"/>
</dbReference>
<evidence type="ECO:0000259" key="2">
    <source>
        <dbReference type="Pfam" id="PF07905"/>
    </source>
</evidence>
<feature type="domain" description="Purine catabolism PurC-like" evidence="2">
    <location>
        <begin position="5"/>
        <end position="120"/>
    </location>
</feature>
<name>A0A0F2T4X2_STRR3</name>
<dbReference type="Gene3D" id="1.10.10.2840">
    <property type="entry name" value="PucR C-terminal helix-turn-helix domain"/>
    <property type="match status" value="1"/>
</dbReference>
<proteinExistence type="inferred from homology"/>
<gene>
    <name evidence="5" type="ORF">VM95_34365</name>
</gene>
<comment type="similarity">
    <text evidence="1">Belongs to the CdaR family.</text>
</comment>
<dbReference type="InterPro" id="IPR025736">
    <property type="entry name" value="PucR_C-HTH_dom"/>
</dbReference>